<dbReference type="AlphaFoldDB" id="A0A6J4M1S7"/>
<accession>A0A6J4M1S7</accession>
<evidence type="ECO:0000313" key="1">
    <source>
        <dbReference type="EMBL" id="CAA9347570.1"/>
    </source>
</evidence>
<gene>
    <name evidence="1" type="ORF">AVDCRST_MAG94-2616</name>
</gene>
<organism evidence="1">
    <name type="scientific">uncultured Leptolyngbya sp</name>
    <dbReference type="NCBI Taxonomy" id="332963"/>
    <lineage>
        <taxon>Bacteria</taxon>
        <taxon>Bacillati</taxon>
        <taxon>Cyanobacteriota</taxon>
        <taxon>Cyanophyceae</taxon>
        <taxon>Leptolyngbyales</taxon>
        <taxon>Leptolyngbyaceae</taxon>
        <taxon>Leptolyngbya group</taxon>
        <taxon>Leptolyngbya</taxon>
        <taxon>environmental samples</taxon>
    </lineage>
</organism>
<name>A0A6J4M1S7_9CYAN</name>
<proteinExistence type="predicted"/>
<feature type="non-terminal residue" evidence="1">
    <location>
        <position position="1"/>
    </location>
</feature>
<reference evidence="1" key="1">
    <citation type="submission" date="2020-02" db="EMBL/GenBank/DDBJ databases">
        <authorList>
            <person name="Meier V. D."/>
        </authorList>
    </citation>
    <scope>NUCLEOTIDE SEQUENCE</scope>
    <source>
        <strain evidence="1">AVDCRST_MAG94</strain>
    </source>
</reference>
<protein>
    <submittedName>
        <fullName evidence="1">Uncharacterized protein</fullName>
    </submittedName>
</protein>
<sequence>SQVILILSLQCQRILQQMAKPLTLCLLCFS</sequence>
<dbReference type="EMBL" id="CADCTY010000914">
    <property type="protein sequence ID" value="CAA9347570.1"/>
    <property type="molecule type" value="Genomic_DNA"/>
</dbReference>
<feature type="non-terminal residue" evidence="1">
    <location>
        <position position="30"/>
    </location>
</feature>